<organism evidence="1">
    <name type="scientific">marine metagenome</name>
    <dbReference type="NCBI Taxonomy" id="408172"/>
    <lineage>
        <taxon>unclassified sequences</taxon>
        <taxon>metagenomes</taxon>
        <taxon>ecological metagenomes</taxon>
    </lineage>
</organism>
<evidence type="ECO:0000313" key="1">
    <source>
        <dbReference type="EMBL" id="SVC34201.1"/>
    </source>
</evidence>
<reference evidence="1" key="1">
    <citation type="submission" date="2018-05" db="EMBL/GenBank/DDBJ databases">
        <authorList>
            <person name="Lanie J.A."/>
            <person name="Ng W.-L."/>
            <person name="Kazmierczak K.M."/>
            <person name="Andrzejewski T.M."/>
            <person name="Davidsen T.M."/>
            <person name="Wayne K.J."/>
            <person name="Tettelin H."/>
            <person name="Glass J.I."/>
            <person name="Rusch D."/>
            <person name="Podicherti R."/>
            <person name="Tsui H.-C.T."/>
            <person name="Winkler M.E."/>
        </authorList>
    </citation>
    <scope>NUCLEOTIDE SEQUENCE</scope>
</reference>
<protein>
    <submittedName>
        <fullName evidence="1">Uncharacterized protein</fullName>
    </submittedName>
</protein>
<name>A0A382LH45_9ZZZZ</name>
<gene>
    <name evidence="1" type="ORF">METZ01_LOCUS287055</name>
</gene>
<proteinExistence type="predicted"/>
<dbReference type="EMBL" id="UINC01086079">
    <property type="protein sequence ID" value="SVC34201.1"/>
    <property type="molecule type" value="Genomic_DNA"/>
</dbReference>
<accession>A0A382LH45</accession>
<dbReference type="AlphaFoldDB" id="A0A382LH45"/>
<sequence>MRIPENHNDKYTLNVWKRRDKKVQKSFEEELKESINKGKSKVIKQLQKNILDTII</sequence>